<dbReference type="InterPro" id="IPR006143">
    <property type="entry name" value="RND_pump_MFP"/>
</dbReference>
<evidence type="ECO:0000259" key="4">
    <source>
        <dbReference type="Pfam" id="PF25917"/>
    </source>
</evidence>
<name>A0A2T6BNJ7_9RHOB</name>
<gene>
    <name evidence="6" type="ORF">C8N43_2284</name>
</gene>
<evidence type="ECO:0000313" key="6">
    <source>
        <dbReference type="EMBL" id="PTX57614.1"/>
    </source>
</evidence>
<dbReference type="Pfam" id="PF25917">
    <property type="entry name" value="BSH_RND"/>
    <property type="match status" value="1"/>
</dbReference>
<dbReference type="Proteomes" id="UP000243978">
    <property type="component" value="Unassembled WGS sequence"/>
</dbReference>
<comment type="caution">
    <text evidence="6">The sequence shown here is derived from an EMBL/GenBank/DDBJ whole genome shotgun (WGS) entry which is preliminary data.</text>
</comment>
<feature type="domain" description="Multidrug resistance protein MdtA-like barrel-sandwich hybrid" evidence="4">
    <location>
        <begin position="92"/>
        <end position="232"/>
    </location>
</feature>
<sequence>MSDRKPHSDAPEKPGRFRRAIRRVGRVGLTLAILAGAAVSVQFGATELTRRADAAPSPDPAPIIPVSATPLDRKNGYDVTRAFVGQIEPNKTVSISFELPGQLDEVLVDEGAQVAAGQTLARQDLSLLQAERGQLEASRSATKAQLKFAIQTTERRAELNKRGFTSQEGVDEAVARQDELRSRIAEIEAGLRNIDIRIGKSELRAPFDGRVTQRFVDGGETLGAGQPLMSLVKLSHPQVRFGVSLDVAEADLREALIKINGEELTARLVTLRPDIDPVTRTRTAIFETQATSAAFGQTAMLILRQKVPADGVWVPITSLKEGVRGQWTVMALDDENTVRAAVVEVLHAESTRVYVRTGLPDGALLIDEGPQRVTVGQRVQPTRSM</sequence>
<dbReference type="Gene3D" id="1.10.287.470">
    <property type="entry name" value="Helix hairpin bin"/>
    <property type="match status" value="1"/>
</dbReference>
<dbReference type="Gene3D" id="2.40.420.20">
    <property type="match status" value="1"/>
</dbReference>
<dbReference type="InterPro" id="IPR058627">
    <property type="entry name" value="MdtA-like_C"/>
</dbReference>
<proteinExistence type="inferred from homology"/>
<reference evidence="6 7" key="1">
    <citation type="submission" date="2018-04" db="EMBL/GenBank/DDBJ databases">
        <title>Genomic Encyclopedia of Archaeal and Bacterial Type Strains, Phase II (KMG-II): from individual species to whole genera.</title>
        <authorList>
            <person name="Goeker M."/>
        </authorList>
    </citation>
    <scope>NUCLEOTIDE SEQUENCE [LARGE SCALE GENOMIC DNA]</scope>
    <source>
        <strain evidence="6 7">DSM 100977</strain>
    </source>
</reference>
<keyword evidence="3" id="KW-0813">Transport</keyword>
<dbReference type="SUPFAM" id="SSF111369">
    <property type="entry name" value="HlyD-like secretion proteins"/>
    <property type="match status" value="1"/>
</dbReference>
<dbReference type="Gene3D" id="2.40.50.100">
    <property type="match status" value="1"/>
</dbReference>
<accession>A0A2T6BNJ7</accession>
<dbReference type="PANTHER" id="PTHR30469">
    <property type="entry name" value="MULTIDRUG RESISTANCE PROTEIN MDTA"/>
    <property type="match status" value="1"/>
</dbReference>
<comment type="subcellular location">
    <subcellularLocation>
        <location evidence="1">Cell envelope</location>
    </subcellularLocation>
</comment>
<feature type="domain" description="Multidrug resistance protein MdtA-like C-terminal permuted SH3" evidence="5">
    <location>
        <begin position="312"/>
        <end position="369"/>
    </location>
</feature>
<organism evidence="6 7">
    <name type="scientific">Litoreibacter ponti</name>
    <dbReference type="NCBI Taxonomy" id="1510457"/>
    <lineage>
        <taxon>Bacteria</taxon>
        <taxon>Pseudomonadati</taxon>
        <taxon>Pseudomonadota</taxon>
        <taxon>Alphaproteobacteria</taxon>
        <taxon>Rhodobacterales</taxon>
        <taxon>Roseobacteraceae</taxon>
        <taxon>Litoreibacter</taxon>
    </lineage>
</organism>
<dbReference type="AlphaFoldDB" id="A0A2T6BNJ7"/>
<dbReference type="Gene3D" id="2.40.30.170">
    <property type="match status" value="1"/>
</dbReference>
<evidence type="ECO:0000256" key="3">
    <source>
        <dbReference type="ARBA" id="ARBA00022448"/>
    </source>
</evidence>
<dbReference type="EMBL" id="QBKS01000001">
    <property type="protein sequence ID" value="PTX57614.1"/>
    <property type="molecule type" value="Genomic_DNA"/>
</dbReference>
<protein>
    <submittedName>
        <fullName evidence="6">RND family efflux transporter MFP subunit</fullName>
    </submittedName>
</protein>
<keyword evidence="7" id="KW-1185">Reference proteome</keyword>
<dbReference type="NCBIfam" id="TIGR01730">
    <property type="entry name" value="RND_mfp"/>
    <property type="match status" value="1"/>
</dbReference>
<evidence type="ECO:0000259" key="5">
    <source>
        <dbReference type="Pfam" id="PF25967"/>
    </source>
</evidence>
<evidence type="ECO:0000256" key="2">
    <source>
        <dbReference type="ARBA" id="ARBA00009477"/>
    </source>
</evidence>
<comment type="similarity">
    <text evidence="2">Belongs to the membrane fusion protein (MFP) (TC 8.A.1) family.</text>
</comment>
<dbReference type="Pfam" id="PF25967">
    <property type="entry name" value="RND-MFP_C"/>
    <property type="match status" value="1"/>
</dbReference>
<dbReference type="GO" id="GO:0015562">
    <property type="term" value="F:efflux transmembrane transporter activity"/>
    <property type="evidence" value="ECO:0007669"/>
    <property type="project" value="TreeGrafter"/>
</dbReference>
<dbReference type="InterPro" id="IPR058625">
    <property type="entry name" value="MdtA-like_BSH"/>
</dbReference>
<dbReference type="PANTHER" id="PTHR30469:SF11">
    <property type="entry name" value="BLL4320 PROTEIN"/>
    <property type="match status" value="1"/>
</dbReference>
<evidence type="ECO:0000313" key="7">
    <source>
        <dbReference type="Proteomes" id="UP000243978"/>
    </source>
</evidence>
<dbReference type="GO" id="GO:1990281">
    <property type="term" value="C:efflux pump complex"/>
    <property type="evidence" value="ECO:0007669"/>
    <property type="project" value="TreeGrafter"/>
</dbReference>
<evidence type="ECO:0000256" key="1">
    <source>
        <dbReference type="ARBA" id="ARBA00004196"/>
    </source>
</evidence>